<feature type="transmembrane region" description="Helical" evidence="1">
    <location>
        <begin position="366"/>
        <end position="387"/>
    </location>
</feature>
<feature type="transmembrane region" description="Helical" evidence="1">
    <location>
        <begin position="205"/>
        <end position="231"/>
    </location>
</feature>
<dbReference type="EMBL" id="JAFBCV010000008">
    <property type="protein sequence ID" value="MBM7839411.1"/>
    <property type="molecule type" value="Genomic_DNA"/>
</dbReference>
<keyword evidence="1" id="KW-1133">Transmembrane helix</keyword>
<evidence type="ECO:0000313" key="2">
    <source>
        <dbReference type="EMBL" id="MBM7839411.1"/>
    </source>
</evidence>
<evidence type="ECO:0000313" key="3">
    <source>
        <dbReference type="Proteomes" id="UP001179280"/>
    </source>
</evidence>
<proteinExistence type="predicted"/>
<feature type="transmembrane region" description="Helical" evidence="1">
    <location>
        <begin position="32"/>
        <end position="51"/>
    </location>
</feature>
<name>A0ABS2SWN4_9BACI</name>
<feature type="transmembrane region" description="Helical" evidence="1">
    <location>
        <begin position="243"/>
        <end position="262"/>
    </location>
</feature>
<keyword evidence="1" id="KW-0472">Membrane</keyword>
<keyword evidence="3" id="KW-1185">Reference proteome</keyword>
<feature type="transmembrane region" description="Helical" evidence="1">
    <location>
        <begin position="399"/>
        <end position="418"/>
    </location>
</feature>
<dbReference type="Proteomes" id="UP001179280">
    <property type="component" value="Unassembled WGS sequence"/>
</dbReference>
<feature type="transmembrane region" description="Helical" evidence="1">
    <location>
        <begin position="179"/>
        <end position="198"/>
    </location>
</feature>
<dbReference type="NCBIfam" id="TIGR04370">
    <property type="entry name" value="glyco_rpt_poly"/>
    <property type="match status" value="1"/>
</dbReference>
<feature type="transmembrane region" description="Helical" evidence="1">
    <location>
        <begin position="424"/>
        <end position="442"/>
    </location>
</feature>
<comment type="caution">
    <text evidence="2">The sequence shown here is derived from an EMBL/GenBank/DDBJ whole genome shotgun (WGS) entry which is preliminary data.</text>
</comment>
<sequence>MKIIYGKLAISLFLTLLVILILLFLYGNTITITGFVLVIALAIVILPLFYVKDLFHPFVLLTLSTGLVLINFIDHNINGEALRYSIGFSHEYIDYAVRYSLIIFIVWYIAFYLGFFINGKTKKTNSQSFIKALHRPKLVAFCLIVTSMLGFFAIINILGGVSSMLNAMVDTTRNYAGLGYFRSIVSLGGIAALVLLYAGKLKISIIVLLITCVMLSAFGGRGAIVLGTLLPFLMVYNYKIKKISPVLLICFAFLAFIFVLIWEQMRRYGRINLSDIPKENILTSVAGNTRMADILPSLVGNVLQGNIDFLWGKPLINIIYSPIPRSLWEGKPEIIDETVLIGSLLLGESDFYGLPAGPYGWAFLNFGWFGVIIMGLLTGLIVSKVYNMFIMSRDSSKESFVGVILYVLIIRQLFNLFATSAQINIIWILLIFVIIYSIDLVSRDVFSKGYKLQFNSKSIYKY</sequence>
<dbReference type="RefSeq" id="WP_204466663.1">
    <property type="nucleotide sequence ID" value="NZ_JAFBCV010000008.1"/>
</dbReference>
<keyword evidence="1" id="KW-0812">Transmembrane</keyword>
<reference evidence="2" key="1">
    <citation type="submission" date="2021-01" db="EMBL/GenBank/DDBJ databases">
        <title>Genomic Encyclopedia of Type Strains, Phase IV (KMG-IV): sequencing the most valuable type-strain genomes for metagenomic binning, comparative biology and taxonomic classification.</title>
        <authorList>
            <person name="Goeker M."/>
        </authorList>
    </citation>
    <scope>NUCLEOTIDE SEQUENCE</scope>
    <source>
        <strain evidence="2">DSM 21943</strain>
    </source>
</reference>
<organism evidence="2 3">
    <name type="scientific">Shouchella xiaoxiensis</name>
    <dbReference type="NCBI Taxonomy" id="766895"/>
    <lineage>
        <taxon>Bacteria</taxon>
        <taxon>Bacillati</taxon>
        <taxon>Bacillota</taxon>
        <taxon>Bacilli</taxon>
        <taxon>Bacillales</taxon>
        <taxon>Bacillaceae</taxon>
        <taxon>Shouchella</taxon>
    </lineage>
</organism>
<accession>A0ABS2SWN4</accession>
<feature type="transmembrane region" description="Helical" evidence="1">
    <location>
        <begin position="138"/>
        <end position="159"/>
    </location>
</feature>
<protein>
    <submittedName>
        <fullName evidence="2">Oligosaccharide repeat unit polymerase</fullName>
    </submittedName>
</protein>
<gene>
    <name evidence="2" type="ORF">JOC54_002691</name>
</gene>
<feature type="transmembrane region" description="Helical" evidence="1">
    <location>
        <begin position="58"/>
        <end position="77"/>
    </location>
</feature>
<feature type="transmembrane region" description="Helical" evidence="1">
    <location>
        <begin position="97"/>
        <end position="117"/>
    </location>
</feature>
<evidence type="ECO:0000256" key="1">
    <source>
        <dbReference type="SAM" id="Phobius"/>
    </source>
</evidence>
<feature type="transmembrane region" description="Helical" evidence="1">
    <location>
        <begin position="7"/>
        <end position="26"/>
    </location>
</feature>